<gene>
    <name evidence="5" type="ORF">PSON_ATCC_30995.1.T0420015</name>
</gene>
<feature type="domain" description="Ubiquitin-like protease family profile" evidence="4">
    <location>
        <begin position="264"/>
        <end position="442"/>
    </location>
</feature>
<reference evidence="5" key="1">
    <citation type="submission" date="2021-01" db="EMBL/GenBank/DDBJ databases">
        <authorList>
            <consortium name="Genoscope - CEA"/>
            <person name="William W."/>
        </authorList>
    </citation>
    <scope>NUCLEOTIDE SEQUENCE</scope>
</reference>
<dbReference type="GO" id="GO:0008234">
    <property type="term" value="F:cysteine-type peptidase activity"/>
    <property type="evidence" value="ECO:0007669"/>
    <property type="project" value="UniProtKB-KW"/>
</dbReference>
<dbReference type="Proteomes" id="UP000692954">
    <property type="component" value="Unassembled WGS sequence"/>
</dbReference>
<dbReference type="GO" id="GO:0006508">
    <property type="term" value="P:proteolysis"/>
    <property type="evidence" value="ECO:0007669"/>
    <property type="project" value="UniProtKB-KW"/>
</dbReference>
<dbReference type="AlphaFoldDB" id="A0A8S1MLT0"/>
<dbReference type="PANTHER" id="PTHR46468:SF1">
    <property type="entry name" value="SENTRIN-SPECIFIC PROTEASE 8"/>
    <property type="match status" value="1"/>
</dbReference>
<proteinExistence type="predicted"/>
<evidence type="ECO:0000256" key="3">
    <source>
        <dbReference type="ARBA" id="ARBA00022807"/>
    </source>
</evidence>
<dbReference type="PROSITE" id="PS50600">
    <property type="entry name" value="ULP_PROTEASE"/>
    <property type="match status" value="1"/>
</dbReference>
<evidence type="ECO:0000256" key="2">
    <source>
        <dbReference type="ARBA" id="ARBA00022801"/>
    </source>
</evidence>
<evidence type="ECO:0000313" key="5">
    <source>
        <dbReference type="EMBL" id="CAD8081418.1"/>
    </source>
</evidence>
<dbReference type="GO" id="GO:0019784">
    <property type="term" value="F:deNEDDylase activity"/>
    <property type="evidence" value="ECO:0007669"/>
    <property type="project" value="InterPro"/>
</dbReference>
<evidence type="ECO:0000259" key="4">
    <source>
        <dbReference type="PROSITE" id="PS50600"/>
    </source>
</evidence>
<sequence length="481" mass="57683">MNIFSNNKVLYRNQCNQGSVNLENINLIDLNEHPKIEIKEFSANSSQKYFESSQNNQRRDHNYFIIKPLFQQQIKIDQSSQSFIDLDQESDQKIFQELFEQYQMETIQLDNQLDNYSYDYLLLFNHSQFYYKSNSFSYYQLSKNIIQLIGKLYDLQLDLNNNPSFLIQQGKFVIFLENKKFNLIGFGVEYCGKSKIKKYEGEFENGKYKQNELNKIIFQGSQSAPIRKIFIYDVQNGNLINKDHQNQNKQYEEKQIENWVKYNQQISTEDVKILKQNGRLTSSIIDSYVFYLNLQSENEYFTKVRDKSRKIYKLLLLTTALTTNFGENYTFQKAKDLFEEELLQFQEINYEIKKIYQQVGFPINKYNNHWYFILFDLNINKCLIFDSLINPNSFYNYDKYLIQTLQQLLKIQLLEIQLSQYSGQQIDNYSCGYHVCQFMKYCQKVQFQVNKKYSYVRTKIVKHLEKIIAKNDTEVKSQKQV</sequence>
<keyword evidence="3" id="KW-0788">Thiol protease</keyword>
<accession>A0A8S1MLT0</accession>
<dbReference type="PANTHER" id="PTHR46468">
    <property type="entry name" value="SENTRIN-SPECIFIC PROTEASE 8"/>
    <property type="match status" value="1"/>
</dbReference>
<dbReference type="EMBL" id="CAJJDN010000042">
    <property type="protein sequence ID" value="CAD8081418.1"/>
    <property type="molecule type" value="Genomic_DNA"/>
</dbReference>
<keyword evidence="2" id="KW-0378">Hydrolase</keyword>
<comment type="caution">
    <text evidence="5">The sequence shown here is derived from an EMBL/GenBank/DDBJ whole genome shotgun (WGS) entry which is preliminary data.</text>
</comment>
<dbReference type="InterPro" id="IPR044613">
    <property type="entry name" value="Nep1/2-like"/>
</dbReference>
<evidence type="ECO:0000256" key="1">
    <source>
        <dbReference type="ARBA" id="ARBA00022670"/>
    </source>
</evidence>
<keyword evidence="6" id="KW-1185">Reference proteome</keyword>
<dbReference type="GO" id="GO:0000338">
    <property type="term" value="P:protein deneddylation"/>
    <property type="evidence" value="ECO:0007669"/>
    <property type="project" value="TreeGrafter"/>
</dbReference>
<dbReference type="OrthoDB" id="309994at2759"/>
<organism evidence="5 6">
    <name type="scientific">Paramecium sonneborni</name>
    <dbReference type="NCBI Taxonomy" id="65129"/>
    <lineage>
        <taxon>Eukaryota</taxon>
        <taxon>Sar</taxon>
        <taxon>Alveolata</taxon>
        <taxon>Ciliophora</taxon>
        <taxon>Intramacronucleata</taxon>
        <taxon>Oligohymenophorea</taxon>
        <taxon>Peniculida</taxon>
        <taxon>Parameciidae</taxon>
        <taxon>Paramecium</taxon>
    </lineage>
</organism>
<dbReference type="Pfam" id="PF02902">
    <property type="entry name" value="Peptidase_C48"/>
    <property type="match status" value="1"/>
</dbReference>
<dbReference type="InterPro" id="IPR003653">
    <property type="entry name" value="Peptidase_C48_C"/>
</dbReference>
<evidence type="ECO:0000313" key="6">
    <source>
        <dbReference type="Proteomes" id="UP000692954"/>
    </source>
</evidence>
<keyword evidence="1" id="KW-0645">Protease</keyword>
<name>A0A8S1MLT0_9CILI</name>
<protein>
    <recommendedName>
        <fullName evidence="4">Ubiquitin-like protease family profile domain-containing protein</fullName>
    </recommendedName>
</protein>